<feature type="transmembrane region" description="Helical" evidence="8">
    <location>
        <begin position="89"/>
        <end position="113"/>
    </location>
</feature>
<evidence type="ECO:0000256" key="5">
    <source>
        <dbReference type="ARBA" id="ARBA00022970"/>
    </source>
</evidence>
<keyword evidence="7 8" id="KW-0472">Membrane</keyword>
<evidence type="ECO:0000256" key="7">
    <source>
        <dbReference type="ARBA" id="ARBA00023136"/>
    </source>
</evidence>
<feature type="transmembrane region" description="Helical" evidence="8">
    <location>
        <begin position="20"/>
        <end position="41"/>
    </location>
</feature>
<dbReference type="PANTHER" id="PTHR30614:SF7">
    <property type="entry name" value="GLUTAMINE ABC TRANSPORTER PERMEASE PROTEIN GLNM-RELATED"/>
    <property type="match status" value="1"/>
</dbReference>
<keyword evidence="11" id="KW-1185">Reference proteome</keyword>
<dbReference type="GO" id="GO:0043190">
    <property type="term" value="C:ATP-binding cassette (ABC) transporter complex"/>
    <property type="evidence" value="ECO:0007669"/>
    <property type="project" value="InterPro"/>
</dbReference>
<dbReference type="Gene3D" id="1.10.3720.10">
    <property type="entry name" value="MetI-like"/>
    <property type="match status" value="1"/>
</dbReference>
<evidence type="ECO:0000256" key="8">
    <source>
        <dbReference type="RuleBase" id="RU363032"/>
    </source>
</evidence>
<feature type="transmembrane region" description="Helical" evidence="8">
    <location>
        <begin position="185"/>
        <end position="209"/>
    </location>
</feature>
<dbReference type="InterPro" id="IPR043429">
    <property type="entry name" value="ArtM/GltK/GlnP/TcyL/YhdX-like"/>
</dbReference>
<evidence type="ECO:0000256" key="6">
    <source>
        <dbReference type="ARBA" id="ARBA00022989"/>
    </source>
</evidence>
<comment type="similarity">
    <text evidence="8">Belongs to the binding-protein-dependent transport system permease family.</text>
</comment>
<dbReference type="NCBIfam" id="TIGR01726">
    <property type="entry name" value="HEQRo_perm_3TM"/>
    <property type="match status" value="1"/>
</dbReference>
<keyword evidence="4 8" id="KW-0812">Transmembrane</keyword>
<evidence type="ECO:0000256" key="2">
    <source>
        <dbReference type="ARBA" id="ARBA00022448"/>
    </source>
</evidence>
<keyword evidence="6 8" id="KW-1133">Transmembrane helix</keyword>
<keyword evidence="2 8" id="KW-0813">Transport</keyword>
<keyword evidence="5" id="KW-0029">Amino-acid transport</keyword>
<dbReference type="AlphaFoldDB" id="I8UHP0"/>
<dbReference type="CDD" id="cd06261">
    <property type="entry name" value="TM_PBP2"/>
    <property type="match status" value="1"/>
</dbReference>
<evidence type="ECO:0000256" key="3">
    <source>
        <dbReference type="ARBA" id="ARBA00022475"/>
    </source>
</evidence>
<dbReference type="InterPro" id="IPR035906">
    <property type="entry name" value="MetI-like_sf"/>
</dbReference>
<dbReference type="eggNOG" id="COG0765">
    <property type="taxonomic scope" value="Bacteria"/>
</dbReference>
<dbReference type="GO" id="GO:0006865">
    <property type="term" value="P:amino acid transport"/>
    <property type="evidence" value="ECO:0007669"/>
    <property type="project" value="UniProtKB-KW"/>
</dbReference>
<dbReference type="InterPro" id="IPR010065">
    <property type="entry name" value="AA_ABC_transptr_permease_3TM"/>
</dbReference>
<dbReference type="RefSeq" id="WP_007201148.1">
    <property type="nucleotide sequence ID" value="NZ_AKKV01000021.1"/>
</dbReference>
<dbReference type="OrthoDB" id="9805999at2"/>
<dbReference type="PROSITE" id="PS50928">
    <property type="entry name" value="ABC_TM1"/>
    <property type="match status" value="1"/>
</dbReference>
<name>I8UHP0_9BACL</name>
<dbReference type="Pfam" id="PF00528">
    <property type="entry name" value="BPD_transp_1"/>
    <property type="match status" value="1"/>
</dbReference>
<dbReference type="GO" id="GO:0022857">
    <property type="term" value="F:transmembrane transporter activity"/>
    <property type="evidence" value="ECO:0007669"/>
    <property type="project" value="InterPro"/>
</dbReference>
<evidence type="ECO:0000256" key="1">
    <source>
        <dbReference type="ARBA" id="ARBA00004651"/>
    </source>
</evidence>
<keyword evidence="3" id="KW-1003">Cell membrane</keyword>
<dbReference type="Proteomes" id="UP000004080">
    <property type="component" value="Unassembled WGS sequence"/>
</dbReference>
<sequence length="217" mass="23953">MPDFSILTDHWDTYIEGFLTTIKASLLALVLSFILGTIIAVMRIAPIAPLRWLGTLFVEFFRNIPLVLILFFCYFALPEVGLPLDGFQAGTIALTIYTASFIAEAIRAGIMAVNTGQMEAGRSSGLTYIQTMRYIILPQAIKIVIPPLGNQFINLVKNTSVLGIVAGLDLMYFGDSISSETYDVFNVYIFVAAFYLVLTVPLSLFVGFLERRLAVTS</sequence>
<proteinExistence type="inferred from homology"/>
<dbReference type="EMBL" id="AKKV01000021">
    <property type="protein sequence ID" value="EIT86343.1"/>
    <property type="molecule type" value="Genomic_DNA"/>
</dbReference>
<dbReference type="InterPro" id="IPR000515">
    <property type="entry name" value="MetI-like"/>
</dbReference>
<dbReference type="STRING" id="1196324.A374_05246"/>
<protein>
    <submittedName>
        <fullName evidence="10">Glutamine ABC transporter permease protein glnM</fullName>
    </submittedName>
</protein>
<accession>I8UHP0</accession>
<evidence type="ECO:0000259" key="9">
    <source>
        <dbReference type="PROSITE" id="PS50928"/>
    </source>
</evidence>
<feature type="transmembrane region" description="Helical" evidence="8">
    <location>
        <begin position="53"/>
        <end position="77"/>
    </location>
</feature>
<dbReference type="PANTHER" id="PTHR30614">
    <property type="entry name" value="MEMBRANE COMPONENT OF AMINO ACID ABC TRANSPORTER"/>
    <property type="match status" value="1"/>
</dbReference>
<reference evidence="10 11" key="1">
    <citation type="journal article" date="2012" name="J. Bacteriol.">
        <title>Genome of Bacillus macauensis ZFHKF-1, a Long-Chain-Forming Bacterium.</title>
        <authorList>
            <person name="Cai L."/>
            <person name="Zhang T."/>
        </authorList>
    </citation>
    <scope>NUCLEOTIDE SEQUENCE [LARGE SCALE GENOMIC DNA]</scope>
    <source>
        <strain evidence="10 11">ZFHKF-1</strain>
    </source>
</reference>
<feature type="domain" description="ABC transmembrane type-1" evidence="9">
    <location>
        <begin position="18"/>
        <end position="206"/>
    </location>
</feature>
<evidence type="ECO:0000313" key="10">
    <source>
        <dbReference type="EMBL" id="EIT86343.1"/>
    </source>
</evidence>
<comment type="caution">
    <text evidence="10">The sequence shown here is derived from an EMBL/GenBank/DDBJ whole genome shotgun (WGS) entry which is preliminary data.</text>
</comment>
<evidence type="ECO:0000313" key="11">
    <source>
        <dbReference type="Proteomes" id="UP000004080"/>
    </source>
</evidence>
<gene>
    <name evidence="10" type="ORF">A374_05246</name>
</gene>
<dbReference type="PATRIC" id="fig|1196324.3.peg.1064"/>
<feature type="transmembrane region" description="Helical" evidence="8">
    <location>
        <begin position="152"/>
        <end position="173"/>
    </location>
</feature>
<comment type="subcellular location">
    <subcellularLocation>
        <location evidence="1 8">Cell membrane</location>
        <topology evidence="1 8">Multi-pass membrane protein</topology>
    </subcellularLocation>
</comment>
<dbReference type="FunFam" id="1.10.3720.10:FF:000033">
    <property type="entry name" value="Polar amino acid ABC transporter permease"/>
    <property type="match status" value="1"/>
</dbReference>
<evidence type="ECO:0000256" key="4">
    <source>
        <dbReference type="ARBA" id="ARBA00022692"/>
    </source>
</evidence>
<dbReference type="SUPFAM" id="SSF161098">
    <property type="entry name" value="MetI-like"/>
    <property type="match status" value="1"/>
</dbReference>
<organism evidence="10 11">
    <name type="scientific">Fictibacillus macauensis ZFHKF-1</name>
    <dbReference type="NCBI Taxonomy" id="1196324"/>
    <lineage>
        <taxon>Bacteria</taxon>
        <taxon>Bacillati</taxon>
        <taxon>Bacillota</taxon>
        <taxon>Bacilli</taxon>
        <taxon>Bacillales</taxon>
        <taxon>Fictibacillaceae</taxon>
        <taxon>Fictibacillus</taxon>
    </lineage>
</organism>